<dbReference type="KEGG" id="pmet:G4Y79_16765"/>
<dbReference type="Gene3D" id="2.60.40.680">
    <property type="match status" value="1"/>
</dbReference>
<gene>
    <name evidence="3" type="ORF">G4Y79_16765</name>
</gene>
<dbReference type="SUPFAM" id="SSF49384">
    <property type="entry name" value="Carbohydrate-binding domain"/>
    <property type="match status" value="1"/>
</dbReference>
<dbReference type="CDD" id="cd08547">
    <property type="entry name" value="Type_II_cohesin"/>
    <property type="match status" value="1"/>
</dbReference>
<reference evidence="3 4" key="1">
    <citation type="submission" date="2020-02" db="EMBL/GenBank/DDBJ databases">
        <authorList>
            <person name="Zheng R.K."/>
            <person name="Sun C.M."/>
        </authorList>
    </citation>
    <scope>NUCLEOTIDE SEQUENCE [LARGE SCALE GENOMIC DNA]</scope>
    <source>
        <strain evidence="4">rifampicinis</strain>
    </source>
</reference>
<feature type="transmembrane region" description="Helical" evidence="1">
    <location>
        <begin position="202"/>
        <end position="224"/>
    </location>
</feature>
<protein>
    <recommendedName>
        <fullName evidence="2">Cohesin domain-containing protein</fullName>
    </recommendedName>
</protein>
<evidence type="ECO:0000256" key="1">
    <source>
        <dbReference type="SAM" id="Phobius"/>
    </source>
</evidence>
<evidence type="ECO:0000313" key="4">
    <source>
        <dbReference type="Proteomes" id="UP000594468"/>
    </source>
</evidence>
<dbReference type="GO" id="GO:0030246">
    <property type="term" value="F:carbohydrate binding"/>
    <property type="evidence" value="ECO:0007669"/>
    <property type="project" value="InterPro"/>
</dbReference>
<name>A0A7S8E6M7_9CHLR</name>
<dbReference type="Pfam" id="PF00963">
    <property type="entry name" value="Cohesin"/>
    <property type="match status" value="1"/>
</dbReference>
<evidence type="ECO:0000259" key="2">
    <source>
        <dbReference type="Pfam" id="PF00963"/>
    </source>
</evidence>
<dbReference type="Proteomes" id="UP000594468">
    <property type="component" value="Chromosome"/>
</dbReference>
<accession>A0A7S8E6M7</accession>
<dbReference type="RefSeq" id="WP_195169414.1">
    <property type="nucleotide sequence ID" value="NZ_CP062983.1"/>
</dbReference>
<evidence type="ECO:0000313" key="3">
    <source>
        <dbReference type="EMBL" id="QPC81341.1"/>
    </source>
</evidence>
<keyword evidence="4" id="KW-1185">Reference proteome</keyword>
<organism evidence="3 4">
    <name type="scientific">Phototrophicus methaneseepsis</name>
    <dbReference type="NCBI Taxonomy" id="2710758"/>
    <lineage>
        <taxon>Bacteria</taxon>
        <taxon>Bacillati</taxon>
        <taxon>Chloroflexota</taxon>
        <taxon>Candidatus Thermofontia</taxon>
        <taxon>Phototrophicales</taxon>
        <taxon>Phototrophicaceae</taxon>
        <taxon>Phototrophicus</taxon>
    </lineage>
</organism>
<dbReference type="AlphaFoldDB" id="A0A7S8E6M7"/>
<keyword evidence="1" id="KW-0812">Transmembrane</keyword>
<sequence length="235" mass="25467">MAQAQSTPIVEINLSQPQAHQGDTVSASIYIRNAQNIGGADIGMMVDETCLKIVGLQRGAFLSGSGNDSLFEVINQVNDHDARFAAALTDRTKVGTGTGNFYHITLEVICEQGIAPLNITFAELSAYKDPSASEIELTAYTLASGNLEIHNTELEVIPGSLEVEELGLEQISDRTEPASGATEEKTLATSQNPADLHQDTNILAIIVPLWCTSMMLILLAMFVVRRKKRRQVSEH</sequence>
<dbReference type="InterPro" id="IPR002102">
    <property type="entry name" value="Cohesin_dom"/>
</dbReference>
<proteinExistence type="predicted"/>
<dbReference type="InterPro" id="IPR008965">
    <property type="entry name" value="CBM2/CBM3_carb-bd_dom_sf"/>
</dbReference>
<keyword evidence="1" id="KW-0472">Membrane</keyword>
<dbReference type="GO" id="GO:0000272">
    <property type="term" value="P:polysaccharide catabolic process"/>
    <property type="evidence" value="ECO:0007669"/>
    <property type="project" value="InterPro"/>
</dbReference>
<feature type="domain" description="Cohesin" evidence="2">
    <location>
        <begin position="11"/>
        <end position="112"/>
    </location>
</feature>
<keyword evidence="1" id="KW-1133">Transmembrane helix</keyword>
<dbReference type="EMBL" id="CP062983">
    <property type="protein sequence ID" value="QPC81341.1"/>
    <property type="molecule type" value="Genomic_DNA"/>
</dbReference>